<evidence type="ECO:0000256" key="1">
    <source>
        <dbReference type="ARBA" id="ARBA00022729"/>
    </source>
</evidence>
<dbReference type="Gene3D" id="3.40.190.10">
    <property type="entry name" value="Periplasmic binding protein-like II"/>
    <property type="match status" value="2"/>
</dbReference>
<dbReference type="PANTHER" id="PTHR43649">
    <property type="entry name" value="ARABINOSE-BINDING PROTEIN-RELATED"/>
    <property type="match status" value="1"/>
</dbReference>
<name>A0ABW3HU83_9BACL</name>
<evidence type="ECO:0000313" key="4">
    <source>
        <dbReference type="EMBL" id="MFD0960964.1"/>
    </source>
</evidence>
<keyword evidence="1 3" id="KW-0732">Signal</keyword>
<evidence type="ECO:0000256" key="2">
    <source>
        <dbReference type="SAM" id="MobiDB-lite"/>
    </source>
</evidence>
<dbReference type="RefSeq" id="WP_377565982.1">
    <property type="nucleotide sequence ID" value="NZ_JBHTJZ010000024.1"/>
</dbReference>
<feature type="compositionally biased region" description="Polar residues" evidence="2">
    <location>
        <begin position="25"/>
        <end position="34"/>
    </location>
</feature>
<proteinExistence type="predicted"/>
<protein>
    <recommendedName>
        <fullName evidence="6">ABC transporter substrate-binding protein</fullName>
    </recommendedName>
</protein>
<feature type="compositionally biased region" description="Low complexity" evidence="2">
    <location>
        <begin position="40"/>
        <end position="49"/>
    </location>
</feature>
<evidence type="ECO:0000256" key="3">
    <source>
        <dbReference type="SAM" id="SignalP"/>
    </source>
</evidence>
<dbReference type="EMBL" id="JBHTJZ010000024">
    <property type="protein sequence ID" value="MFD0960964.1"/>
    <property type="molecule type" value="Genomic_DNA"/>
</dbReference>
<dbReference type="InterPro" id="IPR050490">
    <property type="entry name" value="Bact_solute-bd_prot1"/>
</dbReference>
<evidence type="ECO:0000313" key="5">
    <source>
        <dbReference type="Proteomes" id="UP001596989"/>
    </source>
</evidence>
<sequence>MGKRKMKVWLVVLIAMVMVVSACSNANNDGKTNTSKSEGENSSGKSNNGDGEGAKNEREQLELNWYVAGTEVSNNAVMPASKDDFVKQAIEEKFHVKLNFTSSLISADYEKQLNTKLAADPPHLFVAGGRQSQALTLDGLLADMTPFVNPETMPNYFKHWVSEQELERYAIENSFVRAPVAFSRNRYTSYYIRKDWLDKLQLEVPSSYEDMLEVMRKFTFDDPDGNGADDTYGMSASGNGLTYSADFPQMVHNELWAMTFDKEKGTYRDGGTDLEMEKILTEIKAMLAENIVDPDWFLNKGTAHWDKAANGKAGIVMGHAKDFALDANPNSIQSRIKAIIPEAEFVPFTPFGQEKGLTLSALPGNPFAFHTTVAEKEPEAIKRSVEILDWLASEEGYLLTKYGQEGVHYTREGNTITVKEAYNEVASWLSLYGFFTPKDDANQLGLTIIDPTYTERDLAIIEEIRNYPVKEHIGTNVAPPEGADLGALRTKMREYHVKVLFEEPDASNWSQYHEELMTAFRGRDTFNAYAEQIGAAHGIEVVFDEGSVDQ</sequence>
<keyword evidence="5" id="KW-1185">Reference proteome</keyword>
<feature type="region of interest" description="Disordered" evidence="2">
    <location>
        <begin position="25"/>
        <end position="55"/>
    </location>
</feature>
<gene>
    <name evidence="4" type="ORF">ACFQ2I_16355</name>
</gene>
<accession>A0ABW3HU83</accession>
<dbReference type="PANTHER" id="PTHR43649:SF33">
    <property type="entry name" value="POLYGALACTURONAN_RHAMNOGALACTURONAN-BINDING PROTEIN YTCQ"/>
    <property type="match status" value="1"/>
</dbReference>
<dbReference type="SUPFAM" id="SSF53850">
    <property type="entry name" value="Periplasmic binding protein-like II"/>
    <property type="match status" value="1"/>
</dbReference>
<dbReference type="PROSITE" id="PS51257">
    <property type="entry name" value="PROKAR_LIPOPROTEIN"/>
    <property type="match status" value="1"/>
</dbReference>
<reference evidence="5" key="1">
    <citation type="journal article" date="2019" name="Int. J. Syst. Evol. Microbiol.">
        <title>The Global Catalogue of Microorganisms (GCM) 10K type strain sequencing project: providing services to taxonomists for standard genome sequencing and annotation.</title>
        <authorList>
            <consortium name="The Broad Institute Genomics Platform"/>
            <consortium name="The Broad Institute Genome Sequencing Center for Infectious Disease"/>
            <person name="Wu L."/>
            <person name="Ma J."/>
        </authorList>
    </citation>
    <scope>NUCLEOTIDE SEQUENCE [LARGE SCALE GENOMIC DNA]</scope>
    <source>
        <strain evidence="5">CCUG 59129</strain>
    </source>
</reference>
<comment type="caution">
    <text evidence="4">The sequence shown here is derived from an EMBL/GenBank/DDBJ whole genome shotgun (WGS) entry which is preliminary data.</text>
</comment>
<organism evidence="4 5">
    <name type="scientific">Paenibacillus chungangensis</name>
    <dbReference type="NCBI Taxonomy" id="696535"/>
    <lineage>
        <taxon>Bacteria</taxon>
        <taxon>Bacillati</taxon>
        <taxon>Bacillota</taxon>
        <taxon>Bacilli</taxon>
        <taxon>Bacillales</taxon>
        <taxon>Paenibacillaceae</taxon>
        <taxon>Paenibacillus</taxon>
    </lineage>
</organism>
<feature type="chain" id="PRO_5047462260" description="ABC transporter substrate-binding protein" evidence="3">
    <location>
        <begin position="27"/>
        <end position="550"/>
    </location>
</feature>
<feature type="signal peptide" evidence="3">
    <location>
        <begin position="1"/>
        <end position="26"/>
    </location>
</feature>
<dbReference type="Proteomes" id="UP001596989">
    <property type="component" value="Unassembled WGS sequence"/>
</dbReference>
<evidence type="ECO:0008006" key="6">
    <source>
        <dbReference type="Google" id="ProtNLM"/>
    </source>
</evidence>